<sequence>MTAGVGVFGPMSEVGGRKEGRGRGRAMERKAWENLSAARVLLDVEDPCPNAAASRAYYAAYHACWHAMNEAGIPTPEVRPGVYYFQHEPLAYAVRRAGVLDTRLSEELGELIELRVDADYLELDVTVEEARDALAAATVIVRHVLGEEPAW</sequence>
<comment type="caution">
    <text evidence="3">The sequence shown here is derived from an EMBL/GenBank/DDBJ whole genome shotgun (WGS) entry which is preliminary data.</text>
</comment>
<reference evidence="3 4" key="1">
    <citation type="submission" date="2014-07" db="EMBL/GenBank/DDBJ databases">
        <title>Draft Genome Sequence of Gephyronic Acid Producer, Cystobacter violaceus Strain Cb vi76.</title>
        <authorList>
            <person name="Stevens D.C."/>
            <person name="Young J."/>
            <person name="Carmichael R."/>
            <person name="Tan J."/>
            <person name="Taylor R.E."/>
        </authorList>
    </citation>
    <scope>NUCLEOTIDE SEQUENCE [LARGE SCALE GENOMIC DNA]</scope>
    <source>
        <strain evidence="3 4">Cb vi76</strain>
    </source>
</reference>
<evidence type="ECO:0000313" key="3">
    <source>
        <dbReference type="EMBL" id="KFA88361.1"/>
    </source>
</evidence>
<evidence type="ECO:0000313" key="4">
    <source>
        <dbReference type="Proteomes" id="UP000028547"/>
    </source>
</evidence>
<organism evidence="3 4">
    <name type="scientific">Archangium violaceum Cb vi76</name>
    <dbReference type="NCBI Taxonomy" id="1406225"/>
    <lineage>
        <taxon>Bacteria</taxon>
        <taxon>Pseudomonadati</taxon>
        <taxon>Myxococcota</taxon>
        <taxon>Myxococcia</taxon>
        <taxon>Myxococcales</taxon>
        <taxon>Cystobacterineae</taxon>
        <taxon>Archangiaceae</taxon>
        <taxon>Archangium</taxon>
    </lineage>
</organism>
<dbReference type="AlphaFoldDB" id="A0A084SIS6"/>
<dbReference type="Proteomes" id="UP000028547">
    <property type="component" value="Unassembled WGS sequence"/>
</dbReference>
<feature type="region of interest" description="Disordered" evidence="1">
    <location>
        <begin position="1"/>
        <end position="23"/>
    </location>
</feature>
<evidence type="ECO:0000259" key="2">
    <source>
        <dbReference type="Pfam" id="PF05168"/>
    </source>
</evidence>
<dbReference type="RefSeq" id="WP_043408924.1">
    <property type="nucleotide sequence ID" value="NZ_JPMI01000294.1"/>
</dbReference>
<evidence type="ECO:0000256" key="1">
    <source>
        <dbReference type="SAM" id="MobiDB-lite"/>
    </source>
</evidence>
<protein>
    <recommendedName>
        <fullName evidence="2">HEPN domain-containing protein</fullName>
    </recommendedName>
</protein>
<dbReference type="Gene3D" id="1.20.120.330">
    <property type="entry name" value="Nucleotidyltransferases domain 2"/>
    <property type="match status" value="1"/>
</dbReference>
<accession>A0A084SIS6</accession>
<dbReference type="EMBL" id="JPMI01000294">
    <property type="protein sequence ID" value="KFA88361.1"/>
    <property type="molecule type" value="Genomic_DNA"/>
</dbReference>
<dbReference type="Pfam" id="PF05168">
    <property type="entry name" value="HEPN"/>
    <property type="match status" value="1"/>
</dbReference>
<name>A0A084SIS6_9BACT</name>
<dbReference type="InterPro" id="IPR007842">
    <property type="entry name" value="HEPN_dom"/>
</dbReference>
<gene>
    <name evidence="3" type="ORF">Q664_41610</name>
</gene>
<proteinExistence type="predicted"/>
<feature type="domain" description="HEPN" evidence="2">
    <location>
        <begin position="29"/>
        <end position="143"/>
    </location>
</feature>